<dbReference type="InterPro" id="IPR001633">
    <property type="entry name" value="EAL_dom"/>
</dbReference>
<dbReference type="SUPFAM" id="SSF55073">
    <property type="entry name" value="Nucleotide cyclase"/>
    <property type="match status" value="1"/>
</dbReference>
<dbReference type="RefSeq" id="WP_183368427.1">
    <property type="nucleotide sequence ID" value="NZ_JACIEZ010000016.1"/>
</dbReference>
<keyword evidence="1" id="KW-0472">Membrane</keyword>
<dbReference type="InterPro" id="IPR029787">
    <property type="entry name" value="Nucleotide_cyclase"/>
</dbReference>
<dbReference type="PROSITE" id="PS50883">
    <property type="entry name" value="EAL"/>
    <property type="match status" value="1"/>
</dbReference>
<dbReference type="InterPro" id="IPR000160">
    <property type="entry name" value="GGDEF_dom"/>
</dbReference>
<accession>A0A7W6JB29</accession>
<dbReference type="NCBIfam" id="TIGR00254">
    <property type="entry name" value="GGDEF"/>
    <property type="match status" value="1"/>
</dbReference>
<dbReference type="SUPFAM" id="SSF55785">
    <property type="entry name" value="PYP-like sensor domain (PAS domain)"/>
    <property type="match status" value="1"/>
</dbReference>
<dbReference type="InterPro" id="IPR035919">
    <property type="entry name" value="EAL_sf"/>
</dbReference>
<dbReference type="Pfam" id="PF08448">
    <property type="entry name" value="PAS_4"/>
    <property type="match status" value="1"/>
</dbReference>
<feature type="domain" description="GGDEF" evidence="3">
    <location>
        <begin position="534"/>
        <end position="668"/>
    </location>
</feature>
<proteinExistence type="predicted"/>
<dbReference type="Proteomes" id="UP000528286">
    <property type="component" value="Unassembled WGS sequence"/>
</dbReference>
<evidence type="ECO:0000313" key="4">
    <source>
        <dbReference type="EMBL" id="MBB4067187.1"/>
    </source>
</evidence>
<dbReference type="Gene3D" id="3.30.70.270">
    <property type="match status" value="1"/>
</dbReference>
<dbReference type="InterPro" id="IPR035965">
    <property type="entry name" value="PAS-like_dom_sf"/>
</dbReference>
<evidence type="ECO:0000259" key="3">
    <source>
        <dbReference type="PROSITE" id="PS50887"/>
    </source>
</evidence>
<protein>
    <submittedName>
        <fullName evidence="4">Diguanylate cyclase (GGDEF)-like protein/PAS domain S-box-containing protein</fullName>
    </submittedName>
</protein>
<keyword evidence="5" id="KW-1185">Reference proteome</keyword>
<reference evidence="4 5" key="1">
    <citation type="submission" date="2020-08" db="EMBL/GenBank/DDBJ databases">
        <title>Genomic Encyclopedia of Type Strains, Phase IV (KMG-IV): sequencing the most valuable type-strain genomes for metagenomic binning, comparative biology and taxonomic classification.</title>
        <authorList>
            <person name="Goeker M."/>
        </authorList>
    </citation>
    <scope>NUCLEOTIDE SEQUENCE [LARGE SCALE GENOMIC DNA]</scope>
    <source>
        <strain evidence="4 5">DSM 29853</strain>
    </source>
</reference>
<dbReference type="AlphaFoldDB" id="A0A7W6JB29"/>
<organism evidence="4 5">
    <name type="scientific">Gellertiella hungarica</name>
    <dbReference type="NCBI Taxonomy" id="1572859"/>
    <lineage>
        <taxon>Bacteria</taxon>
        <taxon>Pseudomonadati</taxon>
        <taxon>Pseudomonadota</taxon>
        <taxon>Alphaproteobacteria</taxon>
        <taxon>Hyphomicrobiales</taxon>
        <taxon>Rhizobiaceae</taxon>
        <taxon>Gellertiella</taxon>
    </lineage>
</organism>
<dbReference type="CDD" id="cd01949">
    <property type="entry name" value="GGDEF"/>
    <property type="match status" value="1"/>
</dbReference>
<dbReference type="PANTHER" id="PTHR44757:SF2">
    <property type="entry name" value="BIOFILM ARCHITECTURE MAINTENANCE PROTEIN MBAA"/>
    <property type="match status" value="1"/>
</dbReference>
<feature type="domain" description="EAL" evidence="2">
    <location>
        <begin position="677"/>
        <end position="927"/>
    </location>
</feature>
<dbReference type="Gene3D" id="3.30.450.20">
    <property type="entry name" value="PAS domain"/>
    <property type="match status" value="1"/>
</dbReference>
<dbReference type="Pfam" id="PF00563">
    <property type="entry name" value="EAL"/>
    <property type="match status" value="1"/>
</dbReference>
<dbReference type="InterPro" id="IPR007890">
    <property type="entry name" value="CHASE2"/>
</dbReference>
<dbReference type="SMART" id="SM00267">
    <property type="entry name" value="GGDEF"/>
    <property type="match status" value="1"/>
</dbReference>
<gene>
    <name evidence="4" type="ORF">GGR23_004418</name>
</gene>
<evidence type="ECO:0000259" key="2">
    <source>
        <dbReference type="PROSITE" id="PS50883"/>
    </source>
</evidence>
<name>A0A7W6JB29_9HYPH</name>
<dbReference type="SUPFAM" id="SSF141868">
    <property type="entry name" value="EAL domain-like"/>
    <property type="match status" value="1"/>
</dbReference>
<dbReference type="EMBL" id="JACIEZ010000016">
    <property type="protein sequence ID" value="MBB4067187.1"/>
    <property type="molecule type" value="Genomic_DNA"/>
</dbReference>
<dbReference type="InterPro" id="IPR000014">
    <property type="entry name" value="PAS"/>
</dbReference>
<comment type="caution">
    <text evidence="4">The sequence shown here is derived from an EMBL/GenBank/DDBJ whole genome shotgun (WGS) entry which is preliminary data.</text>
</comment>
<keyword evidence="1" id="KW-1133">Transmembrane helix</keyword>
<dbReference type="SMART" id="SM00052">
    <property type="entry name" value="EAL"/>
    <property type="match status" value="1"/>
</dbReference>
<evidence type="ECO:0000313" key="5">
    <source>
        <dbReference type="Proteomes" id="UP000528286"/>
    </source>
</evidence>
<dbReference type="Pfam" id="PF05226">
    <property type="entry name" value="CHASE2"/>
    <property type="match status" value="1"/>
</dbReference>
<dbReference type="PANTHER" id="PTHR44757">
    <property type="entry name" value="DIGUANYLATE CYCLASE DGCP"/>
    <property type="match status" value="1"/>
</dbReference>
<dbReference type="Gene3D" id="3.20.20.450">
    <property type="entry name" value="EAL domain"/>
    <property type="match status" value="1"/>
</dbReference>
<dbReference type="PROSITE" id="PS50887">
    <property type="entry name" value="GGDEF"/>
    <property type="match status" value="1"/>
</dbReference>
<feature type="transmembrane region" description="Helical" evidence="1">
    <location>
        <begin position="308"/>
        <end position="326"/>
    </location>
</feature>
<dbReference type="InterPro" id="IPR013656">
    <property type="entry name" value="PAS_4"/>
</dbReference>
<dbReference type="InterPro" id="IPR052155">
    <property type="entry name" value="Biofilm_reg_signaling"/>
</dbReference>
<evidence type="ECO:0000256" key="1">
    <source>
        <dbReference type="SAM" id="Phobius"/>
    </source>
</evidence>
<sequence length="928" mass="101611">MKLRFAGSPRRTFILMASLAAFLLAGYLFHGMNYVRSVDAFLTENRMAFSPRRASGGIAFLAIDKKSLDTIGVWPWPRSIHGQIVDELMKSGVRDIAFDIDFSARSDPAQDEAFAAALKRAGGAVILPAFLQSSAAERSRQQLSLTSPIPELADNAWLGAVNVIPGMDGVVRDMPYAVPAPDGPLASIPTLLAGNEGNRLEHFPIDFSINPATVPVYSVSTLLAGKLSKGALDGKSVLVGAHAVELKDYFTVPVHGNIPGPMVQILAAETLLQNRVAVPANPWLAGLALSVALAGFFFFKPRRLTGQFLFLAATGLVFEGVAFYLYRDHAIALHTALIHLALVGIAFSRTVIELDIRGWLLKMAAIETRNTRQILEQVINDNSDAILVADEDGLLIEISERVYSVFRPGRQVGLGAPMAQVLPERLQAEAQSIFERVRSGEVVMPAVREIVLPGDGGSRCIEYSITPSRLERPEGVAFVICVAARDITERRRQQEALDRLSRFDQLTGALRETEFVTRLDKLLAEQPAESASAPVITVYSLNLHRFKTINTTLGRDVGDSLLTLVARTLETYDPGVLLVGRTGGDSFCLARRGSRDFDDPAKFAESLIRTLGIPFLIGEHRAKIGVHIGFALWEPTSGTDAATLLDNAEFALDEARAINGSGWTRFDPAASDRITRWREMERELWRALERNEISVTYQPQVALKDRRLIGVEALVRWNHPQLGQISPGDFVQIAEANGFVEKLGQWVLWRACDDAMSWAEPITVAVNVSPLQFTRGDVVSDVAQALAQSNLPPDRLQLEITESTFLDQSGDLVRKLNDLKALGVTLALDDFGTGYSSFGYLAKFPLDKLKLDQMFVRNLTDSASSQAIIRSVRSLCEGLSITMICEGVETEAQRAFLAEIGCEQGQGYLFGRPQDNDAIRDMIGSGRL</sequence>
<dbReference type="Pfam" id="PF00990">
    <property type="entry name" value="GGDEF"/>
    <property type="match status" value="1"/>
</dbReference>
<keyword evidence="1" id="KW-0812">Transmembrane</keyword>
<dbReference type="CDD" id="cd01948">
    <property type="entry name" value="EAL"/>
    <property type="match status" value="1"/>
</dbReference>
<dbReference type="SMART" id="SM01080">
    <property type="entry name" value="CHASE2"/>
    <property type="match status" value="1"/>
</dbReference>
<dbReference type="InterPro" id="IPR043128">
    <property type="entry name" value="Rev_trsase/Diguanyl_cyclase"/>
</dbReference>
<dbReference type="NCBIfam" id="TIGR00229">
    <property type="entry name" value="sensory_box"/>
    <property type="match status" value="1"/>
</dbReference>
<feature type="transmembrane region" description="Helical" evidence="1">
    <location>
        <begin position="332"/>
        <end position="352"/>
    </location>
</feature>